<evidence type="ECO:0000256" key="5">
    <source>
        <dbReference type="ARBA" id="ARBA00022692"/>
    </source>
</evidence>
<evidence type="ECO:0000256" key="1">
    <source>
        <dbReference type="ARBA" id="ARBA00004651"/>
    </source>
</evidence>
<dbReference type="eggNOG" id="COG1176">
    <property type="taxonomic scope" value="Bacteria"/>
</dbReference>
<dbReference type="InterPro" id="IPR035906">
    <property type="entry name" value="MetI-like_sf"/>
</dbReference>
<dbReference type="PROSITE" id="PS50928">
    <property type="entry name" value="ABC_TM1"/>
    <property type="match status" value="1"/>
</dbReference>
<reference evidence="10 11" key="1">
    <citation type="submission" date="2013-09" db="EMBL/GenBank/DDBJ databases">
        <title>Complete genome sequence of Spiroplasma mirum suckling mouse cataract agent.</title>
        <authorList>
            <person name="Landry C.A."/>
            <person name="Bastian F.O."/>
            <person name="Thune R.L."/>
        </authorList>
    </citation>
    <scope>NUCLEOTIDE SEQUENCE [LARGE SCALE GENOMIC DNA]</scope>
    <source>
        <strain evidence="10 11">SMCA</strain>
    </source>
</reference>
<dbReference type="STRING" id="838561.P344_00775"/>
<dbReference type="GO" id="GO:0055085">
    <property type="term" value="P:transmembrane transport"/>
    <property type="evidence" value="ECO:0007669"/>
    <property type="project" value="InterPro"/>
</dbReference>
<dbReference type="PATRIC" id="fig|838561.3.peg.150"/>
<dbReference type="PANTHER" id="PTHR42929:SF1">
    <property type="entry name" value="INNER MEMBRANE ABC TRANSPORTER PERMEASE PROTEIN YDCU-RELATED"/>
    <property type="match status" value="1"/>
</dbReference>
<dbReference type="Proteomes" id="UP000019260">
    <property type="component" value="Chromosome"/>
</dbReference>
<dbReference type="RefSeq" id="WP_025316956.1">
    <property type="nucleotide sequence ID" value="NZ_CP002082.1"/>
</dbReference>
<evidence type="ECO:0000256" key="7">
    <source>
        <dbReference type="ARBA" id="ARBA00023136"/>
    </source>
</evidence>
<dbReference type="EMBL" id="CP006720">
    <property type="protein sequence ID" value="AHI57528.1"/>
    <property type="molecule type" value="Genomic_DNA"/>
</dbReference>
<evidence type="ECO:0000256" key="2">
    <source>
        <dbReference type="ARBA" id="ARBA00007069"/>
    </source>
</evidence>
<keyword evidence="3 8" id="KW-0813">Transport</keyword>
<dbReference type="AlphaFoldDB" id="W0GPQ8"/>
<sequence length="327" mass="37121">MKKNLDKKEFKFWIKTKKWFKKTKSKLRSFFQTLSAWCKTRYHNIIYNTQKTKWFQRGINLLIWPYIILMILLIVVPLLIILLYSFIQPTGNSLVFEFNFANFAAFFSQQAFVVSLFLSLGYALIAAIIAIIIAYPVAYVMAFCKSKLLSKNIWILVTLPIWINMLLKIIGLKTLFHMIAPGLLGTPVSIVIGMVYAFIPFVILPIYNSLDKIDHSLIEASRDLGANGFTTFWKVIFRQSIPGVITGGTLLLVQAATSLLIVKFMGNGQISMIVEVIKSYFFKGGNFGLGAAISVVLAVIVFIIIIVSNWMSKVFETKRGKRNEKLS</sequence>
<dbReference type="PANTHER" id="PTHR42929">
    <property type="entry name" value="INNER MEMBRANE ABC TRANSPORTER PERMEASE PROTEIN YDCU-RELATED-RELATED"/>
    <property type="match status" value="1"/>
</dbReference>
<dbReference type="Pfam" id="PF00528">
    <property type="entry name" value="BPD_transp_1"/>
    <property type="match status" value="1"/>
</dbReference>
<proteinExistence type="inferred from homology"/>
<keyword evidence="5 8" id="KW-0812">Transmembrane</keyword>
<feature type="transmembrane region" description="Helical" evidence="8">
    <location>
        <begin position="244"/>
        <end position="266"/>
    </location>
</feature>
<dbReference type="HOGENOM" id="CLU_016047_18_3_14"/>
<evidence type="ECO:0000256" key="6">
    <source>
        <dbReference type="ARBA" id="ARBA00022989"/>
    </source>
</evidence>
<dbReference type="KEGG" id="smia:P344_00775"/>
<dbReference type="InterPro" id="IPR000515">
    <property type="entry name" value="MetI-like"/>
</dbReference>
<organism evidence="10 11">
    <name type="scientific">Spiroplasma mirum ATCC 29335</name>
    <dbReference type="NCBI Taxonomy" id="838561"/>
    <lineage>
        <taxon>Bacteria</taxon>
        <taxon>Bacillati</taxon>
        <taxon>Mycoplasmatota</taxon>
        <taxon>Mollicutes</taxon>
        <taxon>Entomoplasmatales</taxon>
        <taxon>Spiroplasmataceae</taxon>
        <taxon>Spiroplasma</taxon>
    </lineage>
</organism>
<keyword evidence="7 8" id="KW-0472">Membrane</keyword>
<evidence type="ECO:0000256" key="8">
    <source>
        <dbReference type="RuleBase" id="RU363032"/>
    </source>
</evidence>
<gene>
    <name evidence="10" type="ORF">P344_00775</name>
</gene>
<evidence type="ECO:0000259" key="9">
    <source>
        <dbReference type="PROSITE" id="PS50928"/>
    </source>
</evidence>
<keyword evidence="11" id="KW-1185">Reference proteome</keyword>
<feature type="transmembrane region" description="Helical" evidence="8">
    <location>
        <begin position="286"/>
        <end position="312"/>
    </location>
</feature>
<dbReference type="NCBIfam" id="NF043074">
    <property type="entry name" value="MMSYN1_0196"/>
    <property type="match status" value="1"/>
</dbReference>
<dbReference type="SUPFAM" id="SSF161098">
    <property type="entry name" value="MetI-like"/>
    <property type="match status" value="1"/>
</dbReference>
<dbReference type="CDD" id="cd06261">
    <property type="entry name" value="TM_PBP2"/>
    <property type="match status" value="1"/>
</dbReference>
<keyword evidence="6 8" id="KW-1133">Transmembrane helix</keyword>
<protein>
    <submittedName>
        <fullName evidence="10">ABC transporter permease</fullName>
    </submittedName>
</protein>
<evidence type="ECO:0000313" key="10">
    <source>
        <dbReference type="EMBL" id="AHI57528.1"/>
    </source>
</evidence>
<dbReference type="OrthoDB" id="9807047at2"/>
<keyword evidence="4" id="KW-1003">Cell membrane</keyword>
<dbReference type="InterPro" id="IPR050024">
    <property type="entry name" value="MMSYN1_0196-like"/>
</dbReference>
<feature type="domain" description="ABC transmembrane type-1" evidence="9">
    <location>
        <begin position="116"/>
        <end position="308"/>
    </location>
</feature>
<comment type="subcellular location">
    <subcellularLocation>
        <location evidence="1 8">Cell membrane</location>
        <topology evidence="1 8">Multi-pass membrane protein</topology>
    </subcellularLocation>
</comment>
<dbReference type="Gene3D" id="1.10.3720.10">
    <property type="entry name" value="MetI-like"/>
    <property type="match status" value="1"/>
</dbReference>
<feature type="transmembrane region" description="Helical" evidence="8">
    <location>
        <begin position="120"/>
        <end position="141"/>
    </location>
</feature>
<comment type="similarity">
    <text evidence="2">Belongs to the binding-protein-dependent transport system permease family. CysTW subfamily.</text>
</comment>
<accession>W0GPQ8</accession>
<feature type="transmembrane region" description="Helical" evidence="8">
    <location>
        <begin position="62"/>
        <end position="87"/>
    </location>
</feature>
<dbReference type="KEGG" id="smir:SMM_0127"/>
<name>W0GPQ8_9MOLU</name>
<evidence type="ECO:0000256" key="3">
    <source>
        <dbReference type="ARBA" id="ARBA00022448"/>
    </source>
</evidence>
<feature type="transmembrane region" description="Helical" evidence="8">
    <location>
        <begin position="188"/>
        <end position="207"/>
    </location>
</feature>
<evidence type="ECO:0000313" key="11">
    <source>
        <dbReference type="Proteomes" id="UP000019260"/>
    </source>
</evidence>
<evidence type="ECO:0000256" key="4">
    <source>
        <dbReference type="ARBA" id="ARBA00022475"/>
    </source>
</evidence>
<dbReference type="GO" id="GO:0005886">
    <property type="term" value="C:plasma membrane"/>
    <property type="evidence" value="ECO:0007669"/>
    <property type="project" value="UniProtKB-SubCell"/>
</dbReference>
<feature type="transmembrane region" description="Helical" evidence="8">
    <location>
        <begin position="153"/>
        <end position="176"/>
    </location>
</feature>